<dbReference type="GO" id="GO:0016646">
    <property type="term" value="F:oxidoreductase activity, acting on the CH-NH group of donors, NAD or NADP as acceptor"/>
    <property type="evidence" value="ECO:0007669"/>
    <property type="project" value="TreeGrafter"/>
</dbReference>
<dbReference type="Pfam" id="PF13460">
    <property type="entry name" value="NAD_binding_10"/>
    <property type="match status" value="1"/>
</dbReference>
<evidence type="ECO:0000313" key="3">
    <source>
        <dbReference type="Proteomes" id="UP000190409"/>
    </source>
</evidence>
<dbReference type="AlphaFoldDB" id="A0A1S8KPZ3"/>
<proteinExistence type="predicted"/>
<dbReference type="SUPFAM" id="SSF51735">
    <property type="entry name" value="NAD(P)-binding Rossmann-fold domains"/>
    <property type="match status" value="1"/>
</dbReference>
<comment type="caution">
    <text evidence="2">The sequence shown here is derived from an EMBL/GenBank/DDBJ whole genome shotgun (WGS) entry which is preliminary data.</text>
</comment>
<organism evidence="2 3">
    <name type="scientific">Dolosigranulum pigrum</name>
    <dbReference type="NCBI Taxonomy" id="29394"/>
    <lineage>
        <taxon>Bacteria</taxon>
        <taxon>Bacillati</taxon>
        <taxon>Bacillota</taxon>
        <taxon>Bacilli</taxon>
        <taxon>Lactobacillales</taxon>
        <taxon>Carnobacteriaceae</taxon>
        <taxon>Dolosigranulum</taxon>
    </lineage>
</organism>
<protein>
    <recommendedName>
        <fullName evidence="1">NAD(P)-binding domain-containing protein</fullName>
    </recommendedName>
</protein>
<dbReference type="Gene3D" id="3.40.50.720">
    <property type="entry name" value="NAD(P)-binding Rossmann-like Domain"/>
    <property type="match status" value="1"/>
</dbReference>
<dbReference type="InterPro" id="IPR036291">
    <property type="entry name" value="NAD(P)-bd_dom_sf"/>
</dbReference>
<gene>
    <name evidence="2" type="ORF">BWX42_08940</name>
</gene>
<evidence type="ECO:0000313" key="2">
    <source>
        <dbReference type="EMBL" id="OOL81807.1"/>
    </source>
</evidence>
<dbReference type="InterPro" id="IPR051606">
    <property type="entry name" value="Polyketide_Oxido-like"/>
</dbReference>
<feature type="domain" description="NAD(P)-binding" evidence="1">
    <location>
        <begin position="7"/>
        <end position="193"/>
    </location>
</feature>
<dbReference type="EMBL" id="MUYF01000003">
    <property type="protein sequence ID" value="OOL81807.1"/>
    <property type="molecule type" value="Genomic_DNA"/>
</dbReference>
<sequence>MNIGVVGASGKSGTLIVEELLARNYSVTGIVRNQYKLKHKDIAIIEKDLFELTNEDLEGIDVLVYAFATWGEDLPIQENAITHVLKCVKDTTIRLIVVGGAGSLYVDKKKSLKLKDTPTFPESIYPVANIGDKVLNQLKESPFSTWTYFSPAESFLFEGKRTEEFFMSDDQLPVNDEGKSQISYADYAVALVDEIEAKQFIGKQCSVGAKKSYKLD</sequence>
<dbReference type="InterPro" id="IPR016040">
    <property type="entry name" value="NAD(P)-bd_dom"/>
</dbReference>
<dbReference type="PANTHER" id="PTHR43355">
    <property type="entry name" value="FLAVIN REDUCTASE (NADPH)"/>
    <property type="match status" value="1"/>
</dbReference>
<evidence type="ECO:0000259" key="1">
    <source>
        <dbReference type="Pfam" id="PF13460"/>
    </source>
</evidence>
<dbReference type="RefSeq" id="WP_077863188.1">
    <property type="nucleotide sequence ID" value="NZ_CP040413.1"/>
</dbReference>
<dbReference type="Proteomes" id="UP000190409">
    <property type="component" value="Unassembled WGS sequence"/>
</dbReference>
<reference evidence="2 3" key="1">
    <citation type="submission" date="2017-01" db="EMBL/GenBank/DDBJ databases">
        <title>Complete Genome Sequence of Dolosigranulum pigrum isolated from a Patient with interstitial lung disease.</title>
        <authorList>
            <person name="Mukhopadhyay R."/>
            <person name="Joaquin J."/>
            <person name="Hogue R."/>
            <person name="Fitzgerald S."/>
            <person name="Jospin G."/>
            <person name="Eisen J.A."/>
            <person name="Chaturvedi V."/>
        </authorList>
    </citation>
    <scope>NUCLEOTIDE SEQUENCE [LARGE SCALE GENOMIC DNA]</scope>
    <source>
        <strain evidence="2 3">15S00348</strain>
    </source>
</reference>
<name>A0A1S8KPZ3_9LACT</name>
<dbReference type="PANTHER" id="PTHR43355:SF2">
    <property type="entry name" value="FLAVIN REDUCTASE (NADPH)"/>
    <property type="match status" value="1"/>
</dbReference>
<accession>A0A1S8KPZ3</accession>